<evidence type="ECO:0000313" key="3">
    <source>
        <dbReference type="Proteomes" id="UP000002218"/>
    </source>
</evidence>
<dbReference type="InParanoid" id="C8XDW6"/>
<evidence type="ECO:0000256" key="1">
    <source>
        <dbReference type="SAM" id="MobiDB-lite"/>
    </source>
</evidence>
<dbReference type="Pfam" id="PF13376">
    <property type="entry name" value="OmdA"/>
    <property type="match status" value="1"/>
</dbReference>
<sequence length="83" mass="9021">MMITDKGVAVPDDMATVLEADQGALAAFQSLRPDDQQVYVKWVGAGHGADARKERLAGLGEHVKSYQRRPAEEHGSPHPLQDV</sequence>
<dbReference type="AlphaFoldDB" id="C8XDW6"/>
<proteinExistence type="predicted"/>
<reference evidence="3" key="1">
    <citation type="submission" date="2009-09" db="EMBL/GenBank/DDBJ databases">
        <title>The complete genome of Nakamurella multipartita DSM 44233.</title>
        <authorList>
            <consortium name="US DOE Joint Genome Institute (JGI-PGF)"/>
            <person name="Lucas S."/>
            <person name="Copeland A."/>
            <person name="Lapidus A."/>
            <person name="Glavina del Rio T."/>
            <person name="Dalin E."/>
            <person name="Tice H."/>
            <person name="Bruce D."/>
            <person name="Goodwin L."/>
            <person name="Pitluck S."/>
            <person name="Kyrpides N."/>
            <person name="Mavromatis K."/>
            <person name="Ivanova N."/>
            <person name="Ovchinnikova G."/>
            <person name="Sims D."/>
            <person name="Meincke L."/>
            <person name="Brettin T."/>
            <person name="Detter J.C."/>
            <person name="Han C."/>
            <person name="Larimer F."/>
            <person name="Land M."/>
            <person name="Hauser L."/>
            <person name="Markowitz V."/>
            <person name="Cheng J.-F."/>
            <person name="Hugenholtz P."/>
            <person name="Woyke T."/>
            <person name="Wu D."/>
            <person name="Klenk H.-P."/>
            <person name="Eisen J.A."/>
        </authorList>
    </citation>
    <scope>NUCLEOTIDE SEQUENCE [LARGE SCALE GENOMIC DNA]</scope>
    <source>
        <strain evidence="3">ATCC 700099 / DSM 44233 / CIP 104796 / JCM 9543 / NBRC 105858 / Y-104</strain>
    </source>
</reference>
<feature type="region of interest" description="Disordered" evidence="1">
    <location>
        <begin position="63"/>
        <end position="83"/>
    </location>
</feature>
<dbReference type="STRING" id="479431.Namu_3341"/>
<dbReference type="KEGG" id="nml:Namu_3341"/>
<organism evidence="2 3">
    <name type="scientific">Nakamurella multipartita (strain ATCC 700099 / DSM 44233 / CIP 104796 / JCM 9543 / NBRC 105858 / Y-104)</name>
    <name type="common">Microsphaera multipartita</name>
    <dbReference type="NCBI Taxonomy" id="479431"/>
    <lineage>
        <taxon>Bacteria</taxon>
        <taxon>Bacillati</taxon>
        <taxon>Actinomycetota</taxon>
        <taxon>Actinomycetes</taxon>
        <taxon>Nakamurellales</taxon>
        <taxon>Nakamurellaceae</taxon>
        <taxon>Nakamurella</taxon>
    </lineage>
</organism>
<dbReference type="HOGENOM" id="CLU_2539046_0_0_11"/>
<evidence type="ECO:0000313" key="2">
    <source>
        <dbReference type="EMBL" id="ACV79669.1"/>
    </source>
</evidence>
<feature type="compositionally biased region" description="Basic and acidic residues" evidence="1">
    <location>
        <begin position="63"/>
        <end position="76"/>
    </location>
</feature>
<keyword evidence="3" id="KW-1185">Reference proteome</keyword>
<dbReference type="OrthoDB" id="9857367at2"/>
<reference evidence="2 3" key="2">
    <citation type="journal article" date="2010" name="Stand. Genomic Sci.">
        <title>Complete genome sequence of Nakamurella multipartita type strain (Y-104).</title>
        <authorList>
            <person name="Tice H."/>
            <person name="Mayilraj S."/>
            <person name="Sims D."/>
            <person name="Lapidus A."/>
            <person name="Nolan M."/>
            <person name="Lucas S."/>
            <person name="Glavina Del Rio T."/>
            <person name="Copeland A."/>
            <person name="Cheng J.F."/>
            <person name="Meincke L."/>
            <person name="Bruce D."/>
            <person name="Goodwin L."/>
            <person name="Pitluck S."/>
            <person name="Ivanova N."/>
            <person name="Mavromatis K."/>
            <person name="Ovchinnikova G."/>
            <person name="Pati A."/>
            <person name="Chen A."/>
            <person name="Palaniappan K."/>
            <person name="Land M."/>
            <person name="Hauser L."/>
            <person name="Chang Y.J."/>
            <person name="Jeffries C.D."/>
            <person name="Detter J.C."/>
            <person name="Brettin T."/>
            <person name="Rohde M."/>
            <person name="Goker M."/>
            <person name="Bristow J."/>
            <person name="Eisen J.A."/>
            <person name="Markowitz V."/>
            <person name="Hugenholtz P."/>
            <person name="Kyrpides N.C."/>
            <person name="Klenk H.P."/>
            <person name="Chen F."/>
        </authorList>
    </citation>
    <scope>NUCLEOTIDE SEQUENCE [LARGE SCALE GENOMIC DNA]</scope>
    <source>
        <strain evidence="3">ATCC 700099 / DSM 44233 / CIP 104796 / JCM 9543 / NBRC 105858 / Y-104</strain>
    </source>
</reference>
<protein>
    <submittedName>
        <fullName evidence="2">Uncharacterized protein</fullName>
    </submittedName>
</protein>
<gene>
    <name evidence="2" type="ordered locus">Namu_3341</name>
</gene>
<name>C8XDW6_NAKMY</name>
<dbReference type="Proteomes" id="UP000002218">
    <property type="component" value="Chromosome"/>
</dbReference>
<accession>C8XDW6</accession>
<dbReference type="RefSeq" id="WP_015748535.1">
    <property type="nucleotide sequence ID" value="NC_013235.1"/>
</dbReference>
<dbReference type="EMBL" id="CP001737">
    <property type="protein sequence ID" value="ACV79669.1"/>
    <property type="molecule type" value="Genomic_DNA"/>
</dbReference>